<feature type="transmembrane region" description="Helical" evidence="6">
    <location>
        <begin position="433"/>
        <end position="457"/>
    </location>
</feature>
<evidence type="ECO:0000256" key="5">
    <source>
        <dbReference type="ARBA" id="ARBA00023136"/>
    </source>
</evidence>
<feature type="signal peptide" evidence="7">
    <location>
        <begin position="1"/>
        <end position="17"/>
    </location>
</feature>
<dbReference type="AlphaFoldDB" id="A0A8J5X432"/>
<dbReference type="PANTHER" id="PTHR42893:SF46">
    <property type="entry name" value="PROTEIN DETOXIFICATION 44, CHLOROPLASTIC"/>
    <property type="match status" value="1"/>
</dbReference>
<evidence type="ECO:0000256" key="3">
    <source>
        <dbReference type="ARBA" id="ARBA00022692"/>
    </source>
</evidence>
<dbReference type="GO" id="GO:0042910">
    <property type="term" value="F:xenobiotic transmembrane transporter activity"/>
    <property type="evidence" value="ECO:0007669"/>
    <property type="project" value="InterPro"/>
</dbReference>
<keyword evidence="7" id="KW-0732">Signal</keyword>
<keyword evidence="4 6" id="KW-1133">Transmembrane helix</keyword>
<evidence type="ECO:0000313" key="8">
    <source>
        <dbReference type="EMBL" id="KAG8457229.1"/>
    </source>
</evidence>
<comment type="caution">
    <text evidence="8">The sequence shown here is derived from an EMBL/GenBank/DDBJ whole genome shotgun (WGS) entry which is preliminary data.</text>
</comment>
<feature type="chain" id="PRO_5035201971" description="Protein DETOXIFICATION" evidence="7">
    <location>
        <begin position="18"/>
        <end position="557"/>
    </location>
</feature>
<sequence length="557" mass="56496">MAVVFFVCLVAAASVRAAPLVGARALGARARARAPCNAVGGSLSDPKDEGADLPRVATPRELRRDFAAIAVPSLAALSCENLLSLVDTMWLGRLGAEQMGAAGVGISATYSYAKLFDDPLVKTTTSLVAGKEGTELRASVLSALALALVLGVVQLLAFTALAGPIVGGFGVGSASAMREPAVAYVRLRALGAPAVTLLLVTQGIFRGLGDTLTPLLCTVAGNVVNFALDPLLIFGCKLGCAGAAGATAIANYVTIIPLLLLLRARLRDAAGGETGATSAGRAAAAAERAAVFRALRSYLGAGSLIYVRTVGKLWGYGYAARRAAELGSVPAAAYALTFQLGVVTTQLCEAVSLAMQSLLSRELTRLQRARAPATGARAASAARALEAAAVGYGANARYIMLLGVGLGGGLAAALSALTWAVRDGAVRALTSNAPVGALCVVLMPAVLVCQCFKGLAYPANAVLMGGRDWGVSTIGMWASSLALVGALLRWLPPPPAAGAAATAAEGARALLVIWQALGLTFGVQVAVSMLRYASGTGPWRALTGRDAPRARSAMASE</sequence>
<comment type="subcellular location">
    <subcellularLocation>
        <location evidence="1">Membrane</location>
        <topology evidence="1">Multi-pass membrane protein</topology>
    </subcellularLocation>
</comment>
<feature type="transmembrane region" description="Helical" evidence="6">
    <location>
        <begin position="144"/>
        <end position="171"/>
    </location>
</feature>
<comment type="similarity">
    <text evidence="2">Belongs to the multi antimicrobial extrusion (MATE) (TC 2.A.66.1) family.</text>
</comment>
<accession>A0A8J5X432</accession>
<feature type="transmembrane region" description="Helical" evidence="6">
    <location>
        <begin position="469"/>
        <end position="491"/>
    </location>
</feature>
<reference evidence="8" key="1">
    <citation type="submission" date="2021-05" db="EMBL/GenBank/DDBJ databases">
        <title>The genome of the haptophyte Pavlova lutheri (Diacronema luteri, Pavlovales) - a model for lipid biosynthesis in eukaryotic algae.</title>
        <authorList>
            <person name="Hulatt C.J."/>
            <person name="Posewitz M.C."/>
        </authorList>
    </citation>
    <scope>NUCLEOTIDE SEQUENCE</scope>
    <source>
        <strain evidence="8">NIVA-4/92</strain>
    </source>
</reference>
<dbReference type="InterPro" id="IPR044644">
    <property type="entry name" value="DinF-like"/>
</dbReference>
<dbReference type="OMA" id="LMGGRDW"/>
<feature type="transmembrane region" description="Helical" evidence="6">
    <location>
        <begin position="511"/>
        <end position="530"/>
    </location>
</feature>
<dbReference type="EMBL" id="JAGTXO010000077">
    <property type="protein sequence ID" value="KAG8457229.1"/>
    <property type="molecule type" value="Genomic_DNA"/>
</dbReference>
<gene>
    <name evidence="8" type="ORF">KFE25_009808</name>
</gene>
<evidence type="ECO:0008006" key="10">
    <source>
        <dbReference type="Google" id="ProtNLM"/>
    </source>
</evidence>
<evidence type="ECO:0000256" key="4">
    <source>
        <dbReference type="ARBA" id="ARBA00022989"/>
    </source>
</evidence>
<feature type="transmembrane region" description="Helical" evidence="6">
    <location>
        <begin position="183"/>
        <end position="205"/>
    </location>
</feature>
<dbReference type="Pfam" id="PF01554">
    <property type="entry name" value="MatE"/>
    <property type="match status" value="1"/>
</dbReference>
<dbReference type="GO" id="GO:0015297">
    <property type="term" value="F:antiporter activity"/>
    <property type="evidence" value="ECO:0007669"/>
    <property type="project" value="InterPro"/>
</dbReference>
<dbReference type="OrthoDB" id="2126698at2759"/>
<feature type="transmembrane region" description="Helical" evidence="6">
    <location>
        <begin position="398"/>
        <end position="421"/>
    </location>
</feature>
<organism evidence="8 9">
    <name type="scientific">Diacronema lutheri</name>
    <name type="common">Unicellular marine alga</name>
    <name type="synonym">Monochrysis lutheri</name>
    <dbReference type="NCBI Taxonomy" id="2081491"/>
    <lineage>
        <taxon>Eukaryota</taxon>
        <taxon>Haptista</taxon>
        <taxon>Haptophyta</taxon>
        <taxon>Pavlovophyceae</taxon>
        <taxon>Pavlovales</taxon>
        <taxon>Pavlovaceae</taxon>
        <taxon>Diacronema</taxon>
    </lineage>
</organism>
<keyword evidence="3 6" id="KW-0812">Transmembrane</keyword>
<evidence type="ECO:0000256" key="7">
    <source>
        <dbReference type="SAM" id="SignalP"/>
    </source>
</evidence>
<dbReference type="GO" id="GO:0016020">
    <property type="term" value="C:membrane"/>
    <property type="evidence" value="ECO:0007669"/>
    <property type="project" value="UniProtKB-SubCell"/>
</dbReference>
<protein>
    <recommendedName>
        <fullName evidence="10">Protein DETOXIFICATION</fullName>
    </recommendedName>
</protein>
<dbReference type="PANTHER" id="PTHR42893">
    <property type="entry name" value="PROTEIN DETOXIFICATION 44, CHLOROPLASTIC-RELATED"/>
    <property type="match status" value="1"/>
</dbReference>
<evidence type="ECO:0000256" key="2">
    <source>
        <dbReference type="ARBA" id="ARBA00010199"/>
    </source>
</evidence>
<name>A0A8J5X432_DIALT</name>
<keyword evidence="9" id="KW-1185">Reference proteome</keyword>
<evidence type="ECO:0000313" key="9">
    <source>
        <dbReference type="Proteomes" id="UP000751190"/>
    </source>
</evidence>
<keyword evidence="5 6" id="KW-0472">Membrane</keyword>
<proteinExistence type="inferred from homology"/>
<dbReference type="Proteomes" id="UP000751190">
    <property type="component" value="Unassembled WGS sequence"/>
</dbReference>
<evidence type="ECO:0000256" key="6">
    <source>
        <dbReference type="SAM" id="Phobius"/>
    </source>
</evidence>
<dbReference type="InterPro" id="IPR002528">
    <property type="entry name" value="MATE_fam"/>
</dbReference>
<feature type="transmembrane region" description="Helical" evidence="6">
    <location>
        <begin position="231"/>
        <end position="262"/>
    </location>
</feature>
<evidence type="ECO:0000256" key="1">
    <source>
        <dbReference type="ARBA" id="ARBA00004141"/>
    </source>
</evidence>